<reference evidence="1" key="1">
    <citation type="journal article" date="2020" name="Fungal Divers.">
        <title>Resolving the Mortierellaceae phylogeny through synthesis of multi-gene phylogenetics and phylogenomics.</title>
        <authorList>
            <person name="Vandepol N."/>
            <person name="Liber J."/>
            <person name="Desiro A."/>
            <person name="Na H."/>
            <person name="Kennedy M."/>
            <person name="Barry K."/>
            <person name="Grigoriev I.V."/>
            <person name="Miller A.N."/>
            <person name="O'Donnell K."/>
            <person name="Stajich J.E."/>
            <person name="Bonito G."/>
        </authorList>
    </citation>
    <scope>NUCLEOTIDE SEQUENCE</scope>
    <source>
        <strain evidence="1">NVP1</strain>
    </source>
</reference>
<name>A0A9P5SS74_9FUNG</name>
<sequence>MAAPQARNMSTHTNMSERHLALTIPHICDDIVRHLSNKDVHSCITVSKDFHEAFVHYNWRTVSIPERDKYNSLCTNILASESQILIETQPKIQSLSSVYGEIWDLFVKRVNISSSDTTDTLVPEYTPRASFTNLIILHAFSNTDEVGGSINNPKYVQQLLAVIEHSPRLEI</sequence>
<comment type="caution">
    <text evidence="1">The sequence shown here is derived from an EMBL/GenBank/DDBJ whole genome shotgun (WGS) entry which is preliminary data.</text>
</comment>
<organism evidence="1 2">
    <name type="scientific">Podila minutissima</name>
    <dbReference type="NCBI Taxonomy" id="64525"/>
    <lineage>
        <taxon>Eukaryota</taxon>
        <taxon>Fungi</taxon>
        <taxon>Fungi incertae sedis</taxon>
        <taxon>Mucoromycota</taxon>
        <taxon>Mortierellomycotina</taxon>
        <taxon>Mortierellomycetes</taxon>
        <taxon>Mortierellales</taxon>
        <taxon>Mortierellaceae</taxon>
        <taxon>Podila</taxon>
    </lineage>
</organism>
<dbReference type="AlphaFoldDB" id="A0A9P5SS74"/>
<proteinExistence type="predicted"/>
<protein>
    <submittedName>
        <fullName evidence="1">Uncharacterized protein</fullName>
    </submittedName>
</protein>
<dbReference type="Proteomes" id="UP000696485">
    <property type="component" value="Unassembled WGS sequence"/>
</dbReference>
<gene>
    <name evidence="1" type="ORF">BG006_005905</name>
</gene>
<dbReference type="EMBL" id="JAAAUY010000034">
    <property type="protein sequence ID" value="KAF9337184.1"/>
    <property type="molecule type" value="Genomic_DNA"/>
</dbReference>
<evidence type="ECO:0000313" key="2">
    <source>
        <dbReference type="Proteomes" id="UP000696485"/>
    </source>
</evidence>
<accession>A0A9P5SS74</accession>
<keyword evidence="2" id="KW-1185">Reference proteome</keyword>
<evidence type="ECO:0000313" key="1">
    <source>
        <dbReference type="EMBL" id="KAF9337184.1"/>
    </source>
</evidence>